<feature type="region of interest" description="Disordered" evidence="1">
    <location>
        <begin position="589"/>
        <end position="646"/>
    </location>
</feature>
<sequence>MPFNPYIAQHYGSSMELMPARNGDGVEEELDATVGFRRFPNAAHITHTVFRPKNAPAAAFSPPPNNITANSSAAEVSDVLVSLRLHKGLVIDNFPSRPLTPRGGNSVASLPPLLPPGRSSVGSNDSLRDRGTGFLHNWVKEVSPSGSPRSSSTSPSSSPASAPPAAAGVAVGGIATAPDSAEAPARTDSSAPHTAPNKEGEVKPAAEFPKASAQTSPQQLPATAAMFKALPHAGGQPSDCTAPSVPSFSVPSDPASNAKAVEADEARVPMPDPESMNGAMNSMLQRSREALEHVQRVLGETSEPSNAAAASFAGGRDETGNSATRTLLPPPSLLPTEAEEKVSAQDPKRPYFTTVAVGASGSASSTERSQVDSLDFVSPLSMDHFEASNFPTAARSSEGRKSSALVSVTLRGTMAVPDETRYMVLCKVSDPSFMVDQRLRRRNPDIHHHLHNRASTTASQLCERHIRAAAPPPTQPSGRAFPRQRIAEVSHRLAAAAAVPTEPPTEEKLEANPIPLSSASSSVHAAARNSTQPRKASPRPSAALAKHTGGLDPHQTLHEDPSLLQELADFLRAGNASGFSSLSAALTAPTTATATTPSATSARNRVQPQRRRRNNSRAAAPPPAPTVLLGNPPAATLSSSSSQFGRSFTPSAHLARVNTNDVAVAAATTASVSPHRSSVRPHRPNGLPSYAQPTISWLSKGSEASGDDFPVTHSASGLTSLVKEANEVP</sequence>
<accession>A0A0N0P2J9</accession>
<evidence type="ECO:0000313" key="2">
    <source>
        <dbReference type="EMBL" id="KPI83039.1"/>
    </source>
</evidence>
<dbReference type="OrthoDB" id="273833at2759"/>
<name>A0A0N0P2J9_LEPSE</name>
<feature type="compositionally biased region" description="Low complexity" evidence="1">
    <location>
        <begin position="143"/>
        <end position="178"/>
    </location>
</feature>
<feature type="region of interest" description="Disordered" evidence="1">
    <location>
        <begin position="231"/>
        <end position="262"/>
    </location>
</feature>
<dbReference type="EMBL" id="LJSK01000453">
    <property type="protein sequence ID" value="KPI83039.1"/>
    <property type="molecule type" value="Genomic_DNA"/>
</dbReference>
<feature type="region of interest" description="Disordered" evidence="1">
    <location>
        <begin position="517"/>
        <end position="557"/>
    </location>
</feature>
<reference evidence="2 3" key="1">
    <citation type="journal article" date="2015" name="PLoS Pathog.">
        <title>Leptomonas seymouri: Adaptations to the Dixenous Life Cycle Analyzed by Genome Sequencing, Transcriptome Profiling and Co-infection with Leishmania donovani.</title>
        <authorList>
            <person name="Kraeva N."/>
            <person name="Butenko A."/>
            <person name="Hlavacova J."/>
            <person name="Kostygov A."/>
            <person name="Myskova J."/>
            <person name="Grybchuk D."/>
            <person name="Lestinova T."/>
            <person name="Votypka J."/>
            <person name="Volf P."/>
            <person name="Opperdoes F."/>
            <person name="Flegontov P."/>
            <person name="Lukes J."/>
            <person name="Yurchenko V."/>
        </authorList>
    </citation>
    <scope>NUCLEOTIDE SEQUENCE [LARGE SCALE GENOMIC DNA]</scope>
    <source>
        <strain evidence="2 3">ATCC 30220</strain>
    </source>
</reference>
<dbReference type="OMA" id="TRFMVLC"/>
<evidence type="ECO:0000256" key="1">
    <source>
        <dbReference type="SAM" id="MobiDB-lite"/>
    </source>
</evidence>
<feature type="region of interest" description="Disordered" evidence="1">
    <location>
        <begin position="299"/>
        <end position="333"/>
    </location>
</feature>
<feature type="region of interest" description="Disordered" evidence="1">
    <location>
        <begin position="668"/>
        <end position="729"/>
    </location>
</feature>
<gene>
    <name evidence="2" type="ORF">ABL78_7938</name>
</gene>
<dbReference type="Proteomes" id="UP000038009">
    <property type="component" value="Unassembled WGS sequence"/>
</dbReference>
<organism evidence="2 3">
    <name type="scientific">Leptomonas seymouri</name>
    <dbReference type="NCBI Taxonomy" id="5684"/>
    <lineage>
        <taxon>Eukaryota</taxon>
        <taxon>Discoba</taxon>
        <taxon>Euglenozoa</taxon>
        <taxon>Kinetoplastea</taxon>
        <taxon>Metakinetoplastina</taxon>
        <taxon>Trypanosomatida</taxon>
        <taxon>Trypanosomatidae</taxon>
        <taxon>Leishmaniinae</taxon>
        <taxon>Leptomonas</taxon>
    </lineage>
</organism>
<comment type="caution">
    <text evidence="2">The sequence shown here is derived from an EMBL/GenBank/DDBJ whole genome shotgun (WGS) entry which is preliminary data.</text>
</comment>
<evidence type="ECO:0000313" key="3">
    <source>
        <dbReference type="Proteomes" id="UP000038009"/>
    </source>
</evidence>
<feature type="region of interest" description="Disordered" evidence="1">
    <location>
        <begin position="92"/>
        <end position="219"/>
    </location>
</feature>
<dbReference type="AlphaFoldDB" id="A0A0N0P2J9"/>
<keyword evidence="3" id="KW-1185">Reference proteome</keyword>
<dbReference type="VEuPathDB" id="TriTrypDB:Lsey_0453_0010"/>
<feature type="compositionally biased region" description="Low complexity" evidence="1">
    <location>
        <begin position="242"/>
        <end position="256"/>
    </location>
</feature>
<feature type="compositionally biased region" description="Low complexity" evidence="1">
    <location>
        <begin position="517"/>
        <end position="530"/>
    </location>
</feature>
<protein>
    <submittedName>
        <fullName evidence="2">Uncharacterized protein</fullName>
    </submittedName>
</protein>
<feature type="compositionally biased region" description="Low complexity" evidence="1">
    <location>
        <begin position="589"/>
        <end position="607"/>
    </location>
</feature>
<proteinExistence type="predicted"/>